<evidence type="ECO:0000313" key="1">
    <source>
        <dbReference type="EMBL" id="QMV65080.1"/>
    </source>
</evidence>
<proteinExistence type="predicted"/>
<keyword evidence="1" id="KW-0378">Hydrolase</keyword>
<dbReference type="Proteomes" id="UP000515276">
    <property type="component" value="Chromosome"/>
</dbReference>
<organism evidence="1 2">
    <name type="scientific">Pseudomonas berkeleyensis</name>
    <dbReference type="NCBI Taxonomy" id="2726956"/>
    <lineage>
        <taxon>Bacteria</taxon>
        <taxon>Pseudomonadati</taxon>
        <taxon>Pseudomonadota</taxon>
        <taxon>Gammaproteobacteria</taxon>
        <taxon>Pseudomonadales</taxon>
        <taxon>Pseudomonadaceae</taxon>
        <taxon>Pseudomonas</taxon>
    </lineage>
</organism>
<accession>A0A7G5DTK5</accession>
<dbReference type="SUPFAM" id="SSF53474">
    <property type="entry name" value="alpha/beta-Hydrolases"/>
    <property type="match status" value="1"/>
</dbReference>
<evidence type="ECO:0000313" key="2">
    <source>
        <dbReference type="Proteomes" id="UP000515276"/>
    </source>
</evidence>
<protein>
    <submittedName>
        <fullName evidence="1">Alpha/beta hydrolase</fullName>
    </submittedName>
</protein>
<sequence length="247" mass="26963">MEAQTVVLPSGKTATLAASPTLTPSENQGPKVVEATNCRVVVFFIGGAGDKESYYMAGPYKNIEEVFDNFDNRMKRSGRYDFYQSHYLGYGDVRGGKDIDKNVYKGIPDKSMPVYIVGHSLGGWNGAHLSKILSEKEYKVEMLITLDPVGEGALVWLGSDIYFSKPEPVSGYWINVRATPKRPNSSDSIANFGEQWEIGSGPDVNAHMDINHASALGMFVNAVRDGASASDILFESIISYIDGGCRV</sequence>
<dbReference type="GO" id="GO:0016787">
    <property type="term" value="F:hydrolase activity"/>
    <property type="evidence" value="ECO:0007669"/>
    <property type="project" value="UniProtKB-KW"/>
</dbReference>
<dbReference type="AlphaFoldDB" id="A0A7G5DTK5"/>
<dbReference type="EMBL" id="CP059139">
    <property type="protein sequence ID" value="QMV65080.1"/>
    <property type="molecule type" value="Genomic_DNA"/>
</dbReference>
<gene>
    <name evidence="1" type="ORF">HS968_08475</name>
</gene>
<keyword evidence="2" id="KW-1185">Reference proteome</keyword>
<dbReference type="RefSeq" id="WP_182370954.1">
    <property type="nucleotide sequence ID" value="NZ_CP059139.1"/>
</dbReference>
<dbReference type="InterPro" id="IPR029058">
    <property type="entry name" value="AB_hydrolase_fold"/>
</dbReference>
<name>A0A7G5DTK5_9PSED</name>
<reference evidence="1 2" key="1">
    <citation type="journal article" date="2020" name="G3 (Bethesda)">
        <title>CeMbio - The Caenorhabditis elegans Microbiome Resource.</title>
        <authorList>
            <person name="Dirksen P."/>
            <person name="Assie A."/>
            <person name="Zimmermann J."/>
            <person name="Zhang F."/>
            <person name="Tietje A.M."/>
            <person name="Marsh S.A."/>
            <person name="Felix M.A."/>
            <person name="Shapira M."/>
            <person name="Kaleta C."/>
            <person name="Schulenburg H."/>
            <person name="Samuel B."/>
        </authorList>
    </citation>
    <scope>NUCLEOTIDE SEQUENCE [LARGE SCALE GENOMIC DNA]</scope>
    <source>
        <strain evidence="1 2">MSPm1</strain>
    </source>
</reference>